<reference evidence="1 2" key="1">
    <citation type="submission" date="2019-06" db="EMBL/GenBank/DDBJ databases">
        <title>Comprehensive assessment of Oxford Nanopore MinION sequencing for bacterial characterization and routine diagnosis.</title>
        <authorList>
            <person name="Tan S."/>
            <person name="Dvorak C.M.T."/>
            <person name="Gebhart C."/>
            <person name="Estrada A."/>
            <person name="Marthaler D.G."/>
            <person name="Murtaugh M.P."/>
        </authorList>
    </citation>
    <scope>NUCLEOTIDE SEQUENCE [LARGE SCALE GENOMIC DNA]</scope>
    <source>
        <strain evidence="1 2">2017UMN1435.21</strain>
    </source>
</reference>
<protein>
    <submittedName>
        <fullName evidence="1">Transposase</fullName>
    </submittedName>
</protein>
<dbReference type="RefSeq" id="WP_009644388.1">
    <property type="nucleotide sequence ID" value="NZ_JAGFQW010000032.1"/>
</dbReference>
<accession>A0A540UZ82</accession>
<organism evidence="1 2">
    <name type="scientific">Streptococcus suis</name>
    <dbReference type="NCBI Taxonomy" id="1307"/>
    <lineage>
        <taxon>Bacteria</taxon>
        <taxon>Bacillati</taxon>
        <taxon>Bacillota</taxon>
        <taxon>Bacilli</taxon>
        <taxon>Lactobacillales</taxon>
        <taxon>Streptococcaceae</taxon>
        <taxon>Streptococcus</taxon>
    </lineage>
</organism>
<gene>
    <name evidence="1" type="ORF">FH692_00010</name>
</gene>
<dbReference type="AlphaFoldDB" id="A0A540UZ82"/>
<sequence length="62" mass="7034">MKGVDLLNEKKLAVTKTEHKIGKTTYIICSSFSDKATDNLDKKIEKLIRKDIEENARNQGVL</sequence>
<dbReference type="EMBL" id="VIEK01000001">
    <property type="protein sequence ID" value="TQE89805.1"/>
    <property type="molecule type" value="Genomic_DNA"/>
</dbReference>
<evidence type="ECO:0000313" key="2">
    <source>
        <dbReference type="Proteomes" id="UP000315224"/>
    </source>
</evidence>
<comment type="caution">
    <text evidence="1">The sequence shown here is derived from an EMBL/GenBank/DDBJ whole genome shotgun (WGS) entry which is preliminary data.</text>
</comment>
<dbReference type="InterPro" id="IPR026990">
    <property type="entry name" value="TnpW"/>
</dbReference>
<dbReference type="Proteomes" id="UP000315224">
    <property type="component" value="Unassembled WGS sequence"/>
</dbReference>
<dbReference type="Pfam" id="PF14202">
    <property type="entry name" value="TnpW"/>
    <property type="match status" value="1"/>
</dbReference>
<proteinExistence type="predicted"/>
<evidence type="ECO:0000313" key="1">
    <source>
        <dbReference type="EMBL" id="TQE89805.1"/>
    </source>
</evidence>
<name>A0A540UZ82_STRSU</name>